<dbReference type="PANTHER" id="PTHR48105">
    <property type="entry name" value="THIOREDOXIN REDUCTASE 1-RELATED-RELATED"/>
    <property type="match status" value="1"/>
</dbReference>
<evidence type="ECO:0000256" key="5">
    <source>
        <dbReference type="ARBA" id="ARBA00023284"/>
    </source>
</evidence>
<organism evidence="7 8">
    <name type="scientific">Orenia metallireducens</name>
    <dbReference type="NCBI Taxonomy" id="1413210"/>
    <lineage>
        <taxon>Bacteria</taxon>
        <taxon>Bacillati</taxon>
        <taxon>Bacillota</taxon>
        <taxon>Clostridia</taxon>
        <taxon>Halanaerobiales</taxon>
        <taxon>Halobacteroidaceae</taxon>
        <taxon>Orenia</taxon>
    </lineage>
</organism>
<keyword evidence="2" id="KW-0274">FAD</keyword>
<name>A0A285HFL0_9FIRM</name>
<dbReference type="RefSeq" id="WP_097018399.1">
    <property type="nucleotide sequence ID" value="NZ_OBDZ01000018.1"/>
</dbReference>
<accession>A0A285HFL0</accession>
<keyword evidence="4" id="KW-1015">Disulfide bond</keyword>
<gene>
    <name evidence="7" type="ORF">SAMN06265827_11813</name>
</gene>
<dbReference type="GO" id="GO:0016668">
    <property type="term" value="F:oxidoreductase activity, acting on a sulfur group of donors, NAD(P) as acceptor"/>
    <property type="evidence" value="ECO:0007669"/>
    <property type="project" value="UniProtKB-ARBA"/>
</dbReference>
<dbReference type="Proteomes" id="UP000219573">
    <property type="component" value="Unassembled WGS sequence"/>
</dbReference>
<dbReference type="InterPro" id="IPR023753">
    <property type="entry name" value="FAD/NAD-binding_dom"/>
</dbReference>
<protein>
    <submittedName>
        <fullName evidence="7">Alkyl hydroperoxide reductase subunit F</fullName>
    </submittedName>
</protein>
<evidence type="ECO:0000256" key="1">
    <source>
        <dbReference type="ARBA" id="ARBA00022630"/>
    </source>
</evidence>
<evidence type="ECO:0000313" key="7">
    <source>
        <dbReference type="EMBL" id="SNY34373.1"/>
    </source>
</evidence>
<dbReference type="PROSITE" id="PS00573">
    <property type="entry name" value="PYRIDINE_REDOX_2"/>
    <property type="match status" value="1"/>
</dbReference>
<sequence>MESKLNLKQSDQLHSKNKAIALDSEKVYEILIIGGGPAGLSAAIYCMRKGIETGLITEDIGGQLLYTIDIENYIGYRYIEGAQLVEKFRAQVEQFEIGFEQGSKVTAIDINDKIKKVSTAAGKTYQARALIIATGKVSRTLGIAGEEELTGRGVSYCATCDAPLYRGKKVIVVGGGNSGVEASIDLAKLAEQVTLIQDQDRLTADQILIDKLDKFNNVNILTEHELVEIKGEQLVNSVVIRDKKNNQQREMEINGVFVEIGLVPNTEFIDNKLELNPYNEIVIDCECKASVEGVFAAGDVTSVPFKQIIIAAGEGSKAALVAYDYILKLAE</sequence>
<dbReference type="Gene3D" id="3.50.50.60">
    <property type="entry name" value="FAD/NAD(P)-binding domain"/>
    <property type="match status" value="2"/>
</dbReference>
<proteinExistence type="predicted"/>
<evidence type="ECO:0000259" key="6">
    <source>
        <dbReference type="Pfam" id="PF07992"/>
    </source>
</evidence>
<feature type="domain" description="FAD/NAD(P)-binding" evidence="6">
    <location>
        <begin position="28"/>
        <end position="315"/>
    </location>
</feature>
<keyword evidence="3" id="KW-0560">Oxidoreductase</keyword>
<evidence type="ECO:0000256" key="2">
    <source>
        <dbReference type="ARBA" id="ARBA00022827"/>
    </source>
</evidence>
<evidence type="ECO:0000313" key="8">
    <source>
        <dbReference type="Proteomes" id="UP000219573"/>
    </source>
</evidence>
<keyword evidence="1" id="KW-0285">Flavoprotein</keyword>
<keyword evidence="8" id="KW-1185">Reference proteome</keyword>
<dbReference type="STRING" id="1413210.U472_08380"/>
<keyword evidence="5" id="KW-0676">Redox-active center</keyword>
<dbReference type="OrthoDB" id="9806179at2"/>
<dbReference type="PRINTS" id="PR00368">
    <property type="entry name" value="FADPNR"/>
</dbReference>
<dbReference type="InterPro" id="IPR050097">
    <property type="entry name" value="Ferredoxin-NADP_redctase_2"/>
</dbReference>
<dbReference type="InterPro" id="IPR036188">
    <property type="entry name" value="FAD/NAD-bd_sf"/>
</dbReference>
<dbReference type="SUPFAM" id="SSF51905">
    <property type="entry name" value="FAD/NAD(P)-binding domain"/>
    <property type="match status" value="1"/>
</dbReference>
<reference evidence="8" key="1">
    <citation type="submission" date="2017-09" db="EMBL/GenBank/DDBJ databases">
        <authorList>
            <person name="Varghese N."/>
            <person name="Submissions S."/>
        </authorList>
    </citation>
    <scope>NUCLEOTIDE SEQUENCE [LARGE SCALE GENOMIC DNA]</scope>
    <source>
        <strain evidence="8">MSL47</strain>
    </source>
</reference>
<dbReference type="InterPro" id="IPR008255">
    <property type="entry name" value="Pyr_nucl-diS_OxRdtase_2_AS"/>
</dbReference>
<dbReference type="EMBL" id="OBDZ01000018">
    <property type="protein sequence ID" value="SNY34373.1"/>
    <property type="molecule type" value="Genomic_DNA"/>
</dbReference>
<dbReference type="Pfam" id="PF07992">
    <property type="entry name" value="Pyr_redox_2"/>
    <property type="match status" value="1"/>
</dbReference>
<dbReference type="AlphaFoldDB" id="A0A285HFL0"/>
<evidence type="ECO:0000256" key="3">
    <source>
        <dbReference type="ARBA" id="ARBA00023002"/>
    </source>
</evidence>
<dbReference type="PRINTS" id="PR00469">
    <property type="entry name" value="PNDRDTASEII"/>
</dbReference>
<evidence type="ECO:0000256" key="4">
    <source>
        <dbReference type="ARBA" id="ARBA00023157"/>
    </source>
</evidence>